<feature type="transmembrane region" description="Helical" evidence="6">
    <location>
        <begin position="42"/>
        <end position="63"/>
    </location>
</feature>
<dbReference type="GO" id="GO:0015171">
    <property type="term" value="F:amino acid transmembrane transporter activity"/>
    <property type="evidence" value="ECO:0007669"/>
    <property type="project" value="TreeGrafter"/>
</dbReference>
<evidence type="ECO:0000256" key="2">
    <source>
        <dbReference type="ARBA" id="ARBA00022475"/>
    </source>
</evidence>
<evidence type="ECO:0000313" key="7">
    <source>
        <dbReference type="EMBL" id="QDL53971.1"/>
    </source>
</evidence>
<evidence type="ECO:0000256" key="5">
    <source>
        <dbReference type="ARBA" id="ARBA00023136"/>
    </source>
</evidence>
<dbReference type="GO" id="GO:0033228">
    <property type="term" value="P:cysteine export across plasma membrane"/>
    <property type="evidence" value="ECO:0007669"/>
    <property type="project" value="TreeGrafter"/>
</dbReference>
<feature type="transmembrane region" description="Helical" evidence="6">
    <location>
        <begin position="186"/>
        <end position="203"/>
    </location>
</feature>
<evidence type="ECO:0000256" key="6">
    <source>
        <dbReference type="SAM" id="Phobius"/>
    </source>
</evidence>
<dbReference type="InterPro" id="IPR001123">
    <property type="entry name" value="LeuE-type"/>
</dbReference>
<keyword evidence="2" id="KW-1003">Cell membrane</keyword>
<protein>
    <submittedName>
        <fullName evidence="7">LysE family translocator</fullName>
    </submittedName>
</protein>
<comment type="subcellular location">
    <subcellularLocation>
        <location evidence="1">Cell membrane</location>
        <topology evidence="1">Multi-pass membrane protein</topology>
    </subcellularLocation>
</comment>
<feature type="transmembrane region" description="Helical" evidence="6">
    <location>
        <begin position="147"/>
        <end position="174"/>
    </location>
</feature>
<name>A0A515EMU6_9BURK</name>
<keyword evidence="5 6" id="KW-0472">Membrane</keyword>
<evidence type="ECO:0000256" key="4">
    <source>
        <dbReference type="ARBA" id="ARBA00022989"/>
    </source>
</evidence>
<organism evidence="7 8">
    <name type="scientific">Rhodoferax aquaticus</name>
    <dbReference type="NCBI Taxonomy" id="2527691"/>
    <lineage>
        <taxon>Bacteria</taxon>
        <taxon>Pseudomonadati</taxon>
        <taxon>Pseudomonadota</taxon>
        <taxon>Betaproteobacteria</taxon>
        <taxon>Burkholderiales</taxon>
        <taxon>Comamonadaceae</taxon>
        <taxon>Rhodoferax</taxon>
    </lineage>
</organism>
<keyword evidence="8" id="KW-1185">Reference proteome</keyword>
<dbReference type="PANTHER" id="PTHR30086">
    <property type="entry name" value="ARGININE EXPORTER PROTEIN ARGO"/>
    <property type="match status" value="1"/>
</dbReference>
<evidence type="ECO:0000256" key="1">
    <source>
        <dbReference type="ARBA" id="ARBA00004651"/>
    </source>
</evidence>
<proteinExistence type="predicted"/>
<reference evidence="8" key="1">
    <citation type="submission" date="2019-02" db="EMBL/GenBank/DDBJ databases">
        <title>Complete genome sequence of Rhodoferax sp. Gr-4.</title>
        <authorList>
            <person name="Jin L."/>
        </authorList>
    </citation>
    <scope>NUCLEOTIDE SEQUENCE [LARGE SCALE GENOMIC DNA]</scope>
    <source>
        <strain evidence="8">Gr-4</strain>
    </source>
</reference>
<dbReference type="GO" id="GO:0005886">
    <property type="term" value="C:plasma membrane"/>
    <property type="evidence" value="ECO:0007669"/>
    <property type="project" value="UniProtKB-SubCell"/>
</dbReference>
<dbReference type="Proteomes" id="UP000317365">
    <property type="component" value="Chromosome"/>
</dbReference>
<gene>
    <name evidence="7" type="ORF">EXZ61_07205</name>
</gene>
<keyword evidence="4 6" id="KW-1133">Transmembrane helix</keyword>
<dbReference type="Pfam" id="PF01810">
    <property type="entry name" value="LysE"/>
    <property type="match status" value="1"/>
</dbReference>
<keyword evidence="3 6" id="KW-0812">Transmembrane</keyword>
<dbReference type="PANTHER" id="PTHR30086:SF20">
    <property type="entry name" value="ARGININE EXPORTER PROTEIN ARGO-RELATED"/>
    <property type="match status" value="1"/>
</dbReference>
<dbReference type="AlphaFoldDB" id="A0A515EMU6"/>
<dbReference type="KEGG" id="rhg:EXZ61_07205"/>
<reference evidence="8" key="2">
    <citation type="journal article" date="2020" name="Int. J. Syst. Evol. Microbiol.">
        <title>Genomic insights into a novel species Rhodoferax aquaticus sp. nov., isolated from freshwater.</title>
        <authorList>
            <person name="Li T."/>
            <person name="Zhuo Y."/>
            <person name="Jin C.Z."/>
            <person name="Wu X."/>
            <person name="Ko S.R."/>
            <person name="Jin F.J."/>
            <person name="Ahn C.Y."/>
            <person name="Oh H.M."/>
            <person name="Lee H.G."/>
            <person name="Jin L."/>
        </authorList>
    </citation>
    <scope>NUCLEOTIDE SEQUENCE [LARGE SCALE GENOMIC DNA]</scope>
    <source>
        <strain evidence="8">Gr-4</strain>
    </source>
</reference>
<dbReference type="EMBL" id="CP036282">
    <property type="protein sequence ID" value="QDL53971.1"/>
    <property type="molecule type" value="Genomic_DNA"/>
</dbReference>
<accession>A0A515EMU6</accession>
<evidence type="ECO:0000313" key="8">
    <source>
        <dbReference type="Proteomes" id="UP000317365"/>
    </source>
</evidence>
<sequence length="206" mass="21925">MQSVWVSMAFFALVGGITPGPVNVIASSLGARWGWSAAWPHVLGASLGYCAMVGAMGSGLQLALAQRPELAHYTQWLGATYLLYLAFRIGTSEPSGAMDSSPSKSVRPTRPQALWGGFLTQTLNPKGWLVAMSGVGMFVAGSADETLYLQVFCVISFMACFVAVSAWAGLGLAIKEWMADPQHQRWFNRACGLALAACVWPMVSAA</sequence>
<evidence type="ECO:0000256" key="3">
    <source>
        <dbReference type="ARBA" id="ARBA00022692"/>
    </source>
</evidence>